<accession>A0A917LU39</accession>
<comment type="caution">
    <text evidence="2">The sequence shown here is derived from an EMBL/GenBank/DDBJ whole genome shotgun (WGS) entry which is preliminary data.</text>
</comment>
<protein>
    <recommendedName>
        <fullName evidence="4">DinB family protein</fullName>
    </recommendedName>
</protein>
<dbReference type="SUPFAM" id="SSF109854">
    <property type="entry name" value="DinB/YfiT-like putative metalloenzymes"/>
    <property type="match status" value="1"/>
</dbReference>
<keyword evidence="3" id="KW-1185">Reference proteome</keyword>
<organism evidence="2 3">
    <name type="scientific">Bizionia arctica</name>
    <dbReference type="NCBI Taxonomy" id="1495645"/>
    <lineage>
        <taxon>Bacteria</taxon>
        <taxon>Pseudomonadati</taxon>
        <taxon>Bacteroidota</taxon>
        <taxon>Flavobacteriia</taxon>
        <taxon>Flavobacteriales</taxon>
        <taxon>Flavobacteriaceae</taxon>
        <taxon>Bizionia</taxon>
    </lineage>
</organism>
<evidence type="ECO:0008006" key="4">
    <source>
        <dbReference type="Google" id="ProtNLM"/>
    </source>
</evidence>
<reference evidence="2" key="1">
    <citation type="journal article" date="2014" name="Int. J. Syst. Evol. Microbiol.">
        <title>Complete genome sequence of Corynebacterium casei LMG S-19264T (=DSM 44701T), isolated from a smear-ripened cheese.</title>
        <authorList>
            <consortium name="US DOE Joint Genome Institute (JGI-PGF)"/>
            <person name="Walter F."/>
            <person name="Albersmeier A."/>
            <person name="Kalinowski J."/>
            <person name="Ruckert C."/>
        </authorList>
    </citation>
    <scope>NUCLEOTIDE SEQUENCE</scope>
    <source>
        <strain evidence="2">CGMCC 1.12751</strain>
    </source>
</reference>
<sequence>MCNSYSQDINQEPLPFYDLPEYPETYTAGTVAGRLVESLGFRYYWATEGLTEIDLAYKLNEDVRSTSETIDHIYSLSFMIVNATLNQPNSKIEPEEVTFEEKRILTLLNLQTAANILKESDDISQYKIIFGDKEIPFWNEINGPITDSIWHCGQISSFRRSSGNPLNPKVDHFNGKVKP</sequence>
<name>A0A917LU39_9FLAO</name>
<dbReference type="Proteomes" id="UP000625976">
    <property type="component" value="Unassembled WGS sequence"/>
</dbReference>
<dbReference type="Gene3D" id="1.20.120.450">
    <property type="entry name" value="dinb family like domain"/>
    <property type="match status" value="1"/>
</dbReference>
<feature type="region of interest" description="Disordered" evidence="1">
    <location>
        <begin position="159"/>
        <end position="179"/>
    </location>
</feature>
<proteinExistence type="predicted"/>
<evidence type="ECO:0000313" key="3">
    <source>
        <dbReference type="Proteomes" id="UP000625976"/>
    </source>
</evidence>
<evidence type="ECO:0000313" key="2">
    <source>
        <dbReference type="EMBL" id="GGG57053.1"/>
    </source>
</evidence>
<evidence type="ECO:0000256" key="1">
    <source>
        <dbReference type="SAM" id="MobiDB-lite"/>
    </source>
</evidence>
<gene>
    <name evidence="2" type="ORF">GCM10010976_29870</name>
</gene>
<dbReference type="InterPro" id="IPR034660">
    <property type="entry name" value="DinB/YfiT-like"/>
</dbReference>
<dbReference type="AlphaFoldDB" id="A0A917LU39"/>
<reference evidence="2" key="2">
    <citation type="submission" date="2020-09" db="EMBL/GenBank/DDBJ databases">
        <authorList>
            <person name="Sun Q."/>
            <person name="Zhou Y."/>
        </authorList>
    </citation>
    <scope>NUCLEOTIDE SEQUENCE</scope>
    <source>
        <strain evidence="2">CGMCC 1.12751</strain>
    </source>
</reference>
<feature type="compositionally biased region" description="Basic and acidic residues" evidence="1">
    <location>
        <begin position="169"/>
        <end position="179"/>
    </location>
</feature>
<dbReference type="EMBL" id="BMFQ01000004">
    <property type="protein sequence ID" value="GGG57053.1"/>
    <property type="molecule type" value="Genomic_DNA"/>
</dbReference>